<keyword evidence="6 8" id="KW-0906">Nuclear pore complex</keyword>
<feature type="region of interest" description="Disordered" evidence="9">
    <location>
        <begin position="207"/>
        <end position="228"/>
    </location>
</feature>
<evidence type="ECO:0000256" key="9">
    <source>
        <dbReference type="SAM" id="MobiDB-lite"/>
    </source>
</evidence>
<feature type="region of interest" description="Disordered" evidence="9">
    <location>
        <begin position="92"/>
        <end position="114"/>
    </location>
</feature>
<evidence type="ECO:0000313" key="11">
    <source>
        <dbReference type="EMBL" id="OUT23982.1"/>
    </source>
</evidence>
<feature type="region of interest" description="Disordered" evidence="9">
    <location>
        <begin position="1"/>
        <end position="55"/>
    </location>
</feature>
<evidence type="ECO:0000256" key="7">
    <source>
        <dbReference type="ARBA" id="ARBA00023242"/>
    </source>
</evidence>
<dbReference type="Proteomes" id="UP000195871">
    <property type="component" value="Unassembled WGS sequence"/>
</dbReference>
<comment type="caution">
    <text evidence="11">The sequence shown here is derived from an EMBL/GenBank/DDBJ whole genome shotgun (WGS) entry which is preliminary data.</text>
</comment>
<dbReference type="AlphaFoldDB" id="A0A1Z8JU47"/>
<evidence type="ECO:0000256" key="8">
    <source>
        <dbReference type="PROSITE-ProRule" id="PRU00804"/>
    </source>
</evidence>
<dbReference type="SUPFAM" id="SSF54928">
    <property type="entry name" value="RNA-binding domain, RBD"/>
    <property type="match status" value="1"/>
</dbReference>
<evidence type="ECO:0000259" key="10">
    <source>
        <dbReference type="PROSITE" id="PS51472"/>
    </source>
</evidence>
<evidence type="ECO:0000256" key="1">
    <source>
        <dbReference type="ARBA" id="ARBA00004567"/>
    </source>
</evidence>
<reference evidence="11 12" key="1">
    <citation type="submission" date="2017-05" db="EMBL/GenBank/DDBJ databases">
        <title>The Genome Sequence of Candida krusei Ckrusei653.</title>
        <authorList>
            <person name="Cuomo C."/>
            <person name="Forche A."/>
            <person name="Young S."/>
            <person name="Abouelleil A."/>
            <person name="Cao P."/>
            <person name="Chapman S."/>
            <person name="Cusick C."/>
            <person name="Shea T."/>
            <person name="Nusbaum C."/>
            <person name="Birren B."/>
        </authorList>
    </citation>
    <scope>NUCLEOTIDE SEQUENCE [LARGE SCALE GENOMIC DNA]</scope>
    <source>
        <strain evidence="11 12">Ckrusei653</strain>
    </source>
</reference>
<proteinExistence type="predicted"/>
<evidence type="ECO:0000256" key="3">
    <source>
        <dbReference type="ARBA" id="ARBA00022816"/>
    </source>
</evidence>
<evidence type="ECO:0000256" key="4">
    <source>
        <dbReference type="ARBA" id="ARBA00022927"/>
    </source>
</evidence>
<feature type="compositionally biased region" description="Polar residues" evidence="9">
    <location>
        <begin position="207"/>
        <end position="218"/>
    </location>
</feature>
<keyword evidence="5" id="KW-0811">Translocation</keyword>
<organism evidence="11 12">
    <name type="scientific">Pichia kudriavzevii</name>
    <name type="common">Yeast</name>
    <name type="synonym">Issatchenkia orientalis</name>
    <dbReference type="NCBI Taxonomy" id="4909"/>
    <lineage>
        <taxon>Eukaryota</taxon>
        <taxon>Fungi</taxon>
        <taxon>Dikarya</taxon>
        <taxon>Ascomycota</taxon>
        <taxon>Saccharomycotina</taxon>
        <taxon>Pichiomycetes</taxon>
        <taxon>Pichiales</taxon>
        <taxon>Pichiaceae</taxon>
        <taxon>Pichia</taxon>
    </lineage>
</organism>
<dbReference type="Pfam" id="PF05172">
    <property type="entry name" value="RRM_Nup35"/>
    <property type="match status" value="1"/>
</dbReference>
<feature type="domain" description="RRM Nup35-type" evidence="10">
    <location>
        <begin position="264"/>
        <end position="383"/>
    </location>
</feature>
<dbReference type="PROSITE" id="PS51472">
    <property type="entry name" value="RRM_NUP35"/>
    <property type="match status" value="1"/>
</dbReference>
<dbReference type="GO" id="GO:0044613">
    <property type="term" value="C:nuclear pore central transport channel"/>
    <property type="evidence" value="ECO:0007669"/>
    <property type="project" value="TreeGrafter"/>
</dbReference>
<dbReference type="EMBL" id="NHMM01000001">
    <property type="protein sequence ID" value="OUT23982.1"/>
    <property type="molecule type" value="Genomic_DNA"/>
</dbReference>
<feature type="compositionally biased region" description="Low complexity" evidence="9">
    <location>
        <begin position="31"/>
        <end position="53"/>
    </location>
</feature>
<dbReference type="GO" id="GO:0017056">
    <property type="term" value="F:structural constituent of nuclear pore"/>
    <property type="evidence" value="ECO:0007669"/>
    <property type="project" value="TreeGrafter"/>
</dbReference>
<accession>A0A1Z8JU47</accession>
<evidence type="ECO:0000256" key="5">
    <source>
        <dbReference type="ARBA" id="ARBA00023010"/>
    </source>
</evidence>
<dbReference type="PANTHER" id="PTHR21527">
    <property type="entry name" value="NUCLEOPORIN NUP35"/>
    <property type="match status" value="1"/>
</dbReference>
<dbReference type="GO" id="GO:0003676">
    <property type="term" value="F:nucleic acid binding"/>
    <property type="evidence" value="ECO:0007669"/>
    <property type="project" value="InterPro"/>
</dbReference>
<name>A0A1Z8JU47_PICKU</name>
<keyword evidence="4" id="KW-0653">Protein transport</keyword>
<dbReference type="VEuPathDB" id="FungiDB:C5L36_0C03500"/>
<dbReference type="InterPro" id="IPR012677">
    <property type="entry name" value="Nucleotide-bd_a/b_plait_sf"/>
</dbReference>
<keyword evidence="2 8" id="KW-0813">Transport</keyword>
<dbReference type="InterPro" id="IPR007846">
    <property type="entry name" value="RRM_NUP35_dom"/>
</dbReference>
<sequence>MFGGINTSAPNKQSLFGNSGASSSKTNTFSQPYQQQQQQQLQQVQPTQGLPLQSSIFQNPGQAIQQMKSPSRFEKYELKGVSVPKLFASDVKTGASHSDTNDPSKSKHRKRTIPSHLVKRLNKNKSTLDEEDKPSVPILPFKATKQSQTDTFDEDFAYLYEHDKLPSRSLLDPLTFHDEYTPGEILMEGSDFNKMTQEPFEFKNAFQRPNRSTISQKTTGKENRETKLPWSKTSNEMQIDDSDLSVKTELVPTDTKQTRSLTSEKLYCAVIVYGFDDENFRVLIEHFAKYGKIMEDLMISDFNYYYGQPGNVLAVDKLVDINDRSNAKLGNKNAFPIFLGEGWVKITYDNPNSAIRALADNLISDNNGNILGVIPYTREDLELLLGQKISDSMDVGAGLKGLNHELELDIKLADNYIGRYLRAARNGLTRKDSNSGDLRSKSLAIKDGSNLLLKKDKHENRKTIWNSGMGFLFGKGEI</sequence>
<dbReference type="PANTHER" id="PTHR21527:SF6">
    <property type="entry name" value="NUCLEOPORIN NUP35"/>
    <property type="match status" value="1"/>
</dbReference>
<evidence type="ECO:0000256" key="6">
    <source>
        <dbReference type="ARBA" id="ARBA00023132"/>
    </source>
</evidence>
<dbReference type="InterPro" id="IPR035979">
    <property type="entry name" value="RBD_domain_sf"/>
</dbReference>
<keyword evidence="3 8" id="KW-0509">mRNA transport</keyword>
<dbReference type="GO" id="GO:0044615">
    <property type="term" value="C:nuclear pore nuclear basket"/>
    <property type="evidence" value="ECO:0007669"/>
    <property type="project" value="TreeGrafter"/>
</dbReference>
<dbReference type="Gene3D" id="3.30.70.330">
    <property type="match status" value="1"/>
</dbReference>
<dbReference type="GO" id="GO:0006999">
    <property type="term" value="P:nuclear pore organization"/>
    <property type="evidence" value="ECO:0007669"/>
    <property type="project" value="TreeGrafter"/>
</dbReference>
<dbReference type="GO" id="GO:0006607">
    <property type="term" value="P:NLS-bearing protein import into nucleus"/>
    <property type="evidence" value="ECO:0007669"/>
    <property type="project" value="TreeGrafter"/>
</dbReference>
<gene>
    <name evidence="11" type="ORF">CAS74_000359</name>
</gene>
<protein>
    <recommendedName>
        <fullName evidence="10">RRM Nup35-type domain-containing protein</fullName>
    </recommendedName>
</protein>
<comment type="subcellular location">
    <subcellularLocation>
        <location evidence="1">Nucleus</location>
        <location evidence="1">Nuclear pore complex</location>
    </subcellularLocation>
</comment>
<keyword evidence="7 8" id="KW-0539">Nucleus</keyword>
<evidence type="ECO:0000256" key="2">
    <source>
        <dbReference type="ARBA" id="ARBA00022448"/>
    </source>
</evidence>
<dbReference type="GO" id="GO:0051028">
    <property type="term" value="P:mRNA transport"/>
    <property type="evidence" value="ECO:0007669"/>
    <property type="project" value="UniProtKB-UniRule"/>
</dbReference>
<dbReference type="GO" id="GO:0005543">
    <property type="term" value="F:phospholipid binding"/>
    <property type="evidence" value="ECO:0007669"/>
    <property type="project" value="TreeGrafter"/>
</dbReference>
<feature type="compositionally biased region" description="Polar residues" evidence="9">
    <location>
        <begin position="1"/>
        <end position="30"/>
    </location>
</feature>
<evidence type="ECO:0000313" key="12">
    <source>
        <dbReference type="Proteomes" id="UP000195871"/>
    </source>
</evidence>